<name>A0A2V2Z1S0_9BACL</name>
<dbReference type="RefSeq" id="WP_110042294.1">
    <property type="nucleotide sequence ID" value="NZ_CP054613.1"/>
</dbReference>
<dbReference type="GO" id="GO:0016787">
    <property type="term" value="F:hydrolase activity"/>
    <property type="evidence" value="ECO:0007669"/>
    <property type="project" value="UniProtKB-KW"/>
</dbReference>
<sequence length="327" mass="36458">MRVTKDMIHPELRLPKKLIHLLSTPNRTEEMIRNQKASSVLRIMKYLKPAGIKVEEKYISRPDDSQMKLYIVTRKNSNSNKRPGILSIHGGGYSGGDPLQDIIQAKVILGLVDGVFITPDYRRSVEAPYPAAVNDCYTALKWMKDHTVQLGIRSDQLIVIGGSAGGGLTAATTLMAREKGEVNIAFQMPLYPMIDDRPTPSSIDNNAPIYDGITNQSNWKIYLGDLYGTDHIPATAAPARADDFTGLPPTISMAGSIDPFHDETVTYVDNLRRAGIPVEFREFIGAWHGFEGIAFWTKIAKEANKWRNEKFVEYLSKYTAPQPDTGF</sequence>
<evidence type="ECO:0000256" key="1">
    <source>
        <dbReference type="ARBA" id="ARBA00022801"/>
    </source>
</evidence>
<reference evidence="3 4" key="1">
    <citation type="submission" date="2018-05" db="EMBL/GenBank/DDBJ databases">
        <title>Genomic Encyclopedia of Type Strains, Phase III (KMG-III): the genomes of soil and plant-associated and newly described type strains.</title>
        <authorList>
            <person name="Whitman W."/>
        </authorList>
    </citation>
    <scope>NUCLEOTIDE SEQUENCE [LARGE SCALE GENOMIC DNA]</scope>
    <source>
        <strain evidence="3 4">CECT 5696</strain>
    </source>
</reference>
<dbReference type="InterPro" id="IPR013094">
    <property type="entry name" value="AB_hydrolase_3"/>
</dbReference>
<evidence type="ECO:0000313" key="4">
    <source>
        <dbReference type="Proteomes" id="UP000246635"/>
    </source>
</evidence>
<dbReference type="PANTHER" id="PTHR48081">
    <property type="entry name" value="AB HYDROLASE SUPERFAMILY PROTEIN C4A8.06C"/>
    <property type="match status" value="1"/>
</dbReference>
<dbReference type="EMBL" id="QGTQ01000001">
    <property type="protein sequence ID" value="PWW08792.1"/>
    <property type="molecule type" value="Genomic_DNA"/>
</dbReference>
<dbReference type="Pfam" id="PF07859">
    <property type="entry name" value="Abhydrolase_3"/>
    <property type="match status" value="1"/>
</dbReference>
<protein>
    <submittedName>
        <fullName evidence="3">Acetyl esterase/lipase</fullName>
    </submittedName>
</protein>
<dbReference type="Proteomes" id="UP000246635">
    <property type="component" value="Unassembled WGS sequence"/>
</dbReference>
<dbReference type="Gene3D" id="3.40.50.1820">
    <property type="entry name" value="alpha/beta hydrolase"/>
    <property type="match status" value="1"/>
</dbReference>
<feature type="domain" description="Alpha/beta hydrolase fold-3" evidence="2">
    <location>
        <begin position="86"/>
        <end position="290"/>
    </location>
</feature>
<organism evidence="3 4">
    <name type="scientific">Paenibacillus cellulosilyticus</name>
    <dbReference type="NCBI Taxonomy" id="375489"/>
    <lineage>
        <taxon>Bacteria</taxon>
        <taxon>Bacillati</taxon>
        <taxon>Bacillota</taxon>
        <taxon>Bacilli</taxon>
        <taxon>Bacillales</taxon>
        <taxon>Paenibacillaceae</taxon>
        <taxon>Paenibacillus</taxon>
    </lineage>
</organism>
<dbReference type="AlphaFoldDB" id="A0A2V2Z1S0"/>
<evidence type="ECO:0000259" key="2">
    <source>
        <dbReference type="Pfam" id="PF07859"/>
    </source>
</evidence>
<dbReference type="OrthoDB" id="9815425at2"/>
<dbReference type="PANTHER" id="PTHR48081:SF8">
    <property type="entry name" value="ALPHA_BETA HYDROLASE FOLD-3 DOMAIN-CONTAINING PROTEIN-RELATED"/>
    <property type="match status" value="1"/>
</dbReference>
<keyword evidence="1" id="KW-0378">Hydrolase</keyword>
<accession>A0A2V2Z1S0</accession>
<keyword evidence="4" id="KW-1185">Reference proteome</keyword>
<dbReference type="SUPFAM" id="SSF53474">
    <property type="entry name" value="alpha/beta-Hydrolases"/>
    <property type="match status" value="1"/>
</dbReference>
<dbReference type="InterPro" id="IPR029058">
    <property type="entry name" value="AB_hydrolase_fold"/>
</dbReference>
<evidence type="ECO:0000313" key="3">
    <source>
        <dbReference type="EMBL" id="PWW08792.1"/>
    </source>
</evidence>
<dbReference type="InterPro" id="IPR050300">
    <property type="entry name" value="GDXG_lipolytic_enzyme"/>
</dbReference>
<comment type="caution">
    <text evidence="3">The sequence shown here is derived from an EMBL/GenBank/DDBJ whole genome shotgun (WGS) entry which is preliminary data.</text>
</comment>
<proteinExistence type="predicted"/>
<gene>
    <name evidence="3" type="ORF">DFQ01_101518</name>
</gene>